<keyword evidence="9 11" id="KW-0320">Glycogen biosynthesis</keyword>
<organism evidence="14 15">
    <name type="scientific">Glaciecola petra</name>
    <dbReference type="NCBI Taxonomy" id="3075602"/>
    <lineage>
        <taxon>Bacteria</taxon>
        <taxon>Pseudomonadati</taxon>
        <taxon>Pseudomonadota</taxon>
        <taxon>Gammaproteobacteria</taxon>
        <taxon>Alteromonadales</taxon>
        <taxon>Alteromonadaceae</taxon>
        <taxon>Glaciecola</taxon>
    </lineage>
</organism>
<dbReference type="HAMAP" id="MF_00484">
    <property type="entry name" value="Glycogen_synth"/>
    <property type="match status" value="1"/>
</dbReference>
<evidence type="ECO:0000256" key="9">
    <source>
        <dbReference type="ARBA" id="ARBA00023056"/>
    </source>
</evidence>
<dbReference type="PANTHER" id="PTHR45825:SF11">
    <property type="entry name" value="ALPHA AMYLASE DOMAIN-CONTAINING PROTEIN"/>
    <property type="match status" value="1"/>
</dbReference>
<dbReference type="Pfam" id="PF00534">
    <property type="entry name" value="Glycos_transf_1"/>
    <property type="match status" value="1"/>
</dbReference>
<dbReference type="RefSeq" id="WP_311369617.1">
    <property type="nucleotide sequence ID" value="NZ_JAVRHX010000005.1"/>
</dbReference>
<dbReference type="CDD" id="cd03791">
    <property type="entry name" value="GT5_Glycogen_synthase_DULL1-like"/>
    <property type="match status" value="1"/>
</dbReference>
<evidence type="ECO:0000313" key="15">
    <source>
        <dbReference type="Proteomes" id="UP001253545"/>
    </source>
</evidence>
<evidence type="ECO:0000256" key="8">
    <source>
        <dbReference type="ARBA" id="ARBA00022679"/>
    </source>
</evidence>
<evidence type="ECO:0000256" key="2">
    <source>
        <dbReference type="ARBA" id="ARBA00002764"/>
    </source>
</evidence>
<dbReference type="NCBIfam" id="TIGR02095">
    <property type="entry name" value="glgA"/>
    <property type="match status" value="1"/>
</dbReference>
<dbReference type="SUPFAM" id="SSF53756">
    <property type="entry name" value="UDP-Glycosyltransferase/glycogen phosphorylase"/>
    <property type="match status" value="1"/>
</dbReference>
<evidence type="ECO:0000259" key="13">
    <source>
        <dbReference type="Pfam" id="PF08323"/>
    </source>
</evidence>
<evidence type="ECO:0000256" key="5">
    <source>
        <dbReference type="ARBA" id="ARBA00012588"/>
    </source>
</evidence>
<evidence type="ECO:0000256" key="3">
    <source>
        <dbReference type="ARBA" id="ARBA00004964"/>
    </source>
</evidence>
<evidence type="ECO:0000256" key="7">
    <source>
        <dbReference type="ARBA" id="ARBA00022676"/>
    </source>
</evidence>
<evidence type="ECO:0000256" key="1">
    <source>
        <dbReference type="ARBA" id="ARBA00001478"/>
    </source>
</evidence>
<reference evidence="14 15" key="1">
    <citation type="submission" date="2023-09" db="EMBL/GenBank/DDBJ databases">
        <authorList>
            <person name="Rey-Velasco X."/>
        </authorList>
    </citation>
    <scope>NUCLEOTIDE SEQUENCE [LARGE SCALE GENOMIC DNA]</scope>
    <source>
        <strain evidence="14 15">P117</strain>
    </source>
</reference>
<comment type="similarity">
    <text evidence="4 11">Belongs to the glycosyltransferase 1 family. Bacterial/plant glycogen synthase subfamily.</text>
</comment>
<name>A0ABU2ZUL1_9ALTE</name>
<comment type="function">
    <text evidence="2 11">Synthesizes alpha-1,4-glucan chains using ADP-glucose.</text>
</comment>
<evidence type="ECO:0000256" key="11">
    <source>
        <dbReference type="HAMAP-Rule" id="MF_00484"/>
    </source>
</evidence>
<protein>
    <recommendedName>
        <fullName evidence="6 11">Glycogen synthase</fullName>
        <ecNumber evidence="5 11">2.4.1.21</ecNumber>
    </recommendedName>
    <alternativeName>
        <fullName evidence="10 11">Starch [bacterial glycogen] synthase</fullName>
    </alternativeName>
</protein>
<feature type="binding site" evidence="11">
    <location>
        <position position="15"/>
    </location>
    <ligand>
        <name>ADP-alpha-D-glucose</name>
        <dbReference type="ChEBI" id="CHEBI:57498"/>
    </ligand>
</feature>
<comment type="pathway">
    <text evidence="3 11">Glycan biosynthesis; glycogen biosynthesis.</text>
</comment>
<dbReference type="InterPro" id="IPR013534">
    <property type="entry name" value="Starch_synth_cat_dom"/>
</dbReference>
<comment type="catalytic activity">
    <reaction evidence="1 11">
        <text>[(1-&gt;4)-alpha-D-glucosyl](n) + ADP-alpha-D-glucose = [(1-&gt;4)-alpha-D-glucosyl](n+1) + ADP + H(+)</text>
        <dbReference type="Rhea" id="RHEA:18189"/>
        <dbReference type="Rhea" id="RHEA-COMP:9584"/>
        <dbReference type="Rhea" id="RHEA-COMP:9587"/>
        <dbReference type="ChEBI" id="CHEBI:15378"/>
        <dbReference type="ChEBI" id="CHEBI:15444"/>
        <dbReference type="ChEBI" id="CHEBI:57498"/>
        <dbReference type="ChEBI" id="CHEBI:456216"/>
        <dbReference type="EC" id="2.4.1.21"/>
    </reaction>
</comment>
<dbReference type="EC" id="2.4.1.21" evidence="5 11"/>
<gene>
    <name evidence="11" type="primary">glgA</name>
    <name evidence="14" type="ORF">RM552_14650</name>
</gene>
<accession>A0ABU2ZUL1</accession>
<keyword evidence="7 11" id="KW-0328">Glycosyltransferase</keyword>
<keyword evidence="8 11" id="KW-0808">Transferase</keyword>
<dbReference type="InterPro" id="IPR011835">
    <property type="entry name" value="GS/SS"/>
</dbReference>
<feature type="domain" description="Glycosyl transferase family 1" evidence="12">
    <location>
        <begin position="299"/>
        <end position="452"/>
    </location>
</feature>
<evidence type="ECO:0000256" key="10">
    <source>
        <dbReference type="ARBA" id="ARBA00031722"/>
    </source>
</evidence>
<dbReference type="PANTHER" id="PTHR45825">
    <property type="entry name" value="GRANULE-BOUND STARCH SYNTHASE 1, CHLOROPLASTIC/AMYLOPLASTIC"/>
    <property type="match status" value="1"/>
</dbReference>
<evidence type="ECO:0000259" key="12">
    <source>
        <dbReference type="Pfam" id="PF00534"/>
    </source>
</evidence>
<evidence type="ECO:0000313" key="14">
    <source>
        <dbReference type="EMBL" id="MDT0596091.1"/>
    </source>
</evidence>
<sequence>MKILFVISEVEDIIKTGGLADVGKALPIALKNLGHEVVLVLPNYKQVADSFSLVDAMPEQVIHINHQNFSFGVKELDFHGIKTYLIDHPYFSQADTPYGDNELASNAQRFSLFSISALCVSANINFAPDVLHCNDWHTSMAPYFMHSGYLHRHNLVAQADFFAQTKSVITLHNAAFQGIEKLHKISLLDHEDIQKVYIDNDDLNMLKTGIMFSNKVCAVSPTYAKEIFSVIGSHGICDVINQAPFKVSGVLNGCDYTQWDPETDSILPQNYTANELSGKSTCKAALQKESGLPVVKSIPVIGMVCRATRQKGFDFIMPILSELLEHKVQLVIMGTGDKTITSHLREISQAHPEKFSFVEDFRPDFTHLIEAGADFFLMPSEFEPCGLNQMYSLAYGTLPIVRNVGGLADTVIDYSLPNANGFAFDKPESEALLATLRRALLIYNESPARIKELIKEGMNTRFTWEAAAKEYEKVYLR</sequence>
<dbReference type="GO" id="GO:0009011">
    <property type="term" value="F:alpha-1,4-glucan glucosyltransferase (ADP-glucose donor) activity"/>
    <property type="evidence" value="ECO:0007669"/>
    <property type="project" value="UniProtKB-EC"/>
</dbReference>
<dbReference type="Proteomes" id="UP001253545">
    <property type="component" value="Unassembled WGS sequence"/>
</dbReference>
<evidence type="ECO:0000256" key="4">
    <source>
        <dbReference type="ARBA" id="ARBA00010281"/>
    </source>
</evidence>
<comment type="caution">
    <text evidence="14">The sequence shown here is derived from an EMBL/GenBank/DDBJ whole genome shotgun (WGS) entry which is preliminary data.</text>
</comment>
<dbReference type="InterPro" id="IPR001296">
    <property type="entry name" value="Glyco_trans_1"/>
</dbReference>
<evidence type="ECO:0000256" key="6">
    <source>
        <dbReference type="ARBA" id="ARBA00019935"/>
    </source>
</evidence>
<feature type="domain" description="Starch synthase catalytic" evidence="13">
    <location>
        <begin position="2"/>
        <end position="240"/>
    </location>
</feature>
<dbReference type="EMBL" id="JAVRHX010000005">
    <property type="protein sequence ID" value="MDT0596091.1"/>
    <property type="molecule type" value="Genomic_DNA"/>
</dbReference>
<dbReference type="Pfam" id="PF08323">
    <property type="entry name" value="Glyco_transf_5"/>
    <property type="match status" value="1"/>
</dbReference>
<proteinExistence type="inferred from homology"/>
<dbReference type="Gene3D" id="3.40.50.2000">
    <property type="entry name" value="Glycogen Phosphorylase B"/>
    <property type="match status" value="2"/>
</dbReference>
<keyword evidence="15" id="KW-1185">Reference proteome</keyword>